<organism evidence="1">
    <name type="scientific">viral metagenome</name>
    <dbReference type="NCBI Taxonomy" id="1070528"/>
    <lineage>
        <taxon>unclassified sequences</taxon>
        <taxon>metagenomes</taxon>
        <taxon>organismal metagenomes</taxon>
    </lineage>
</organism>
<accession>A0A6C0KEG7</accession>
<dbReference type="PROSITE" id="PS50096">
    <property type="entry name" value="IQ"/>
    <property type="match status" value="1"/>
</dbReference>
<dbReference type="InterPro" id="IPR000048">
    <property type="entry name" value="IQ_motif_EF-hand-BS"/>
</dbReference>
<protein>
    <submittedName>
        <fullName evidence="1">Uncharacterized protein</fullName>
    </submittedName>
</protein>
<reference evidence="1" key="1">
    <citation type="journal article" date="2020" name="Nature">
        <title>Giant virus diversity and host interactions through global metagenomics.</title>
        <authorList>
            <person name="Schulz F."/>
            <person name="Roux S."/>
            <person name="Paez-Espino D."/>
            <person name="Jungbluth S."/>
            <person name="Walsh D.A."/>
            <person name="Denef V.J."/>
            <person name="McMahon K.D."/>
            <person name="Konstantinidis K.T."/>
            <person name="Eloe-Fadrosh E.A."/>
            <person name="Kyrpides N.C."/>
            <person name="Woyke T."/>
        </authorList>
    </citation>
    <scope>NUCLEOTIDE SEQUENCE</scope>
    <source>
        <strain evidence="1">GVMAG-S-3300002307-41</strain>
    </source>
</reference>
<dbReference type="CDD" id="cd23767">
    <property type="entry name" value="IQCD"/>
    <property type="match status" value="1"/>
</dbReference>
<evidence type="ECO:0000313" key="1">
    <source>
        <dbReference type="EMBL" id="QHU15536.1"/>
    </source>
</evidence>
<dbReference type="AlphaFoldDB" id="A0A6C0KEG7"/>
<proteinExistence type="predicted"/>
<name>A0A6C0KEG7_9ZZZZ</name>
<sequence>MVLCASCKNKTSLDQCTSLALKGLLFCGKHIKSREKRIWSILNGNNGKASIIQKYWRGYFVRNKIRLAGPGVLNRRDCHNTEELVTMDSKTEVSPLDYFAFTESGKVYWFDIRSLYQYVRNTPKPLNPYTRQPLTLDDRKRLRKLCQIRKRQGIFNLHAEPVYADLSERVDRKWLEMCQIIEENGFEDMNHLLFASLNKTQLYILLNLVYIDLIAYAAEHKTPICRKKYVVWMKTVISKFSKFKYGSLQASYNAARAILSILNDSAEPYTLCFIIISAVVRL</sequence>
<dbReference type="EMBL" id="MN740866">
    <property type="protein sequence ID" value="QHU15536.1"/>
    <property type="molecule type" value="Genomic_DNA"/>
</dbReference>
<dbReference type="Pfam" id="PF00612">
    <property type="entry name" value="IQ"/>
    <property type="match status" value="1"/>
</dbReference>